<feature type="domain" description="Spore coat protein U/FanG" evidence="1">
    <location>
        <begin position="4"/>
        <end position="32"/>
    </location>
</feature>
<keyword evidence="3" id="KW-1185">Reference proteome</keyword>
<name>A0ABX6P112_9BURK</name>
<dbReference type="EMBL" id="CP053418">
    <property type="protein sequence ID" value="QJW83742.1"/>
    <property type="molecule type" value="Genomic_DNA"/>
</dbReference>
<reference evidence="2 3" key="1">
    <citation type="submission" date="2020-05" db="EMBL/GenBank/DDBJ databases">
        <title>Ramlibacter rhizophilus sp. nov., isolated from rhizosphere soil of national flower Mugunghwa from South Korea.</title>
        <authorList>
            <person name="Zheng-Fei Y."/>
            <person name="Huan T."/>
        </authorList>
    </citation>
    <scope>NUCLEOTIDE SEQUENCE [LARGE SCALE GENOMIC DNA]</scope>
    <source>
        <strain evidence="2 3">H242</strain>
    </source>
</reference>
<proteinExistence type="predicted"/>
<sequence>MFIGAQQTLQIYARILQRQDVPVGVYTDTVQVRVDF</sequence>
<reference evidence="2 3" key="2">
    <citation type="submission" date="2020-05" db="EMBL/GenBank/DDBJ databases">
        <authorList>
            <person name="Khan S.A."/>
            <person name="Jeon C.O."/>
            <person name="Chun B.H."/>
        </authorList>
    </citation>
    <scope>NUCLEOTIDE SEQUENCE [LARGE SCALE GENOMIC DNA]</scope>
    <source>
        <strain evidence="2 3">H242</strain>
    </source>
</reference>
<accession>A0ABX6P112</accession>
<dbReference type="Proteomes" id="UP000500826">
    <property type="component" value="Chromosome"/>
</dbReference>
<evidence type="ECO:0000259" key="1">
    <source>
        <dbReference type="Pfam" id="PF05229"/>
    </source>
</evidence>
<protein>
    <submittedName>
        <fullName evidence="2">Fimbrial major subunit CsuA/B family protein</fullName>
    </submittedName>
</protein>
<gene>
    <name evidence="2" type="ORF">HK414_06050</name>
</gene>
<dbReference type="InterPro" id="IPR007893">
    <property type="entry name" value="Spore_coat_U/FanG"/>
</dbReference>
<evidence type="ECO:0000313" key="3">
    <source>
        <dbReference type="Proteomes" id="UP000500826"/>
    </source>
</evidence>
<dbReference type="Pfam" id="PF05229">
    <property type="entry name" value="SCPU"/>
    <property type="match status" value="1"/>
</dbReference>
<evidence type="ECO:0000313" key="2">
    <source>
        <dbReference type="EMBL" id="QJW83742.1"/>
    </source>
</evidence>
<organism evidence="2 3">
    <name type="scientific">Ramlibacter terrae</name>
    <dbReference type="NCBI Taxonomy" id="2732511"/>
    <lineage>
        <taxon>Bacteria</taxon>
        <taxon>Pseudomonadati</taxon>
        <taxon>Pseudomonadota</taxon>
        <taxon>Betaproteobacteria</taxon>
        <taxon>Burkholderiales</taxon>
        <taxon>Comamonadaceae</taxon>
        <taxon>Ramlibacter</taxon>
    </lineage>
</organism>